<keyword evidence="1" id="KW-0732">Signal</keyword>
<dbReference type="PANTHER" id="PTHR35936:SF17">
    <property type="entry name" value="ARGININE-BINDING EXTRACELLULAR PROTEIN ARTP"/>
    <property type="match status" value="1"/>
</dbReference>
<evidence type="ECO:0000256" key="1">
    <source>
        <dbReference type="ARBA" id="ARBA00022729"/>
    </source>
</evidence>
<dbReference type="Pfam" id="PF00015">
    <property type="entry name" value="MCPsignal"/>
    <property type="match status" value="1"/>
</dbReference>
<dbReference type="SUPFAM" id="SSF58104">
    <property type="entry name" value="Methyl-accepting chemotaxis protein (MCP) signaling domain"/>
    <property type="match status" value="1"/>
</dbReference>
<keyword evidence="2" id="KW-0807">Transducer</keyword>
<dbReference type="PROSITE" id="PS50111">
    <property type="entry name" value="CHEMOTAXIS_TRANSDUC_2"/>
    <property type="match status" value="1"/>
</dbReference>
<dbReference type="Pfam" id="PF00497">
    <property type="entry name" value="SBP_bac_3"/>
    <property type="match status" value="1"/>
</dbReference>
<keyword evidence="5" id="KW-1185">Reference proteome</keyword>
<feature type="domain" description="Methyl-accepting transducer" evidence="3">
    <location>
        <begin position="42"/>
        <end position="170"/>
    </location>
</feature>
<name>A0A7C9UZW5_9PROT</name>
<dbReference type="GO" id="GO:0007165">
    <property type="term" value="P:signal transduction"/>
    <property type="evidence" value="ECO:0007669"/>
    <property type="project" value="UniProtKB-KW"/>
</dbReference>
<dbReference type="GO" id="GO:0016020">
    <property type="term" value="C:membrane"/>
    <property type="evidence" value="ECO:0007669"/>
    <property type="project" value="InterPro"/>
</dbReference>
<dbReference type="Gene3D" id="3.40.190.10">
    <property type="entry name" value="Periplasmic binding protein-like II"/>
    <property type="match status" value="2"/>
</dbReference>
<dbReference type="Gene3D" id="1.10.287.950">
    <property type="entry name" value="Methyl-accepting chemotaxis protein"/>
    <property type="match status" value="1"/>
</dbReference>
<proteinExistence type="predicted"/>
<comment type="caution">
    <text evidence="4">The sequence shown here is derived from an EMBL/GenBank/DDBJ whole genome shotgun (WGS) entry which is preliminary data.</text>
</comment>
<accession>A0A7C9UZW5</accession>
<evidence type="ECO:0000313" key="4">
    <source>
        <dbReference type="EMBL" id="NFV81035.1"/>
    </source>
</evidence>
<dbReference type="SMART" id="SM00283">
    <property type="entry name" value="MA"/>
    <property type="match status" value="1"/>
</dbReference>
<evidence type="ECO:0000256" key="2">
    <source>
        <dbReference type="PROSITE-ProRule" id="PRU00284"/>
    </source>
</evidence>
<dbReference type="PANTHER" id="PTHR35936">
    <property type="entry name" value="MEMBRANE-BOUND LYTIC MUREIN TRANSGLYCOSYLASE F"/>
    <property type="match status" value="1"/>
</dbReference>
<dbReference type="RefSeq" id="WP_163680326.1">
    <property type="nucleotide sequence ID" value="NZ_JAAIYP010000038.1"/>
</dbReference>
<gene>
    <name evidence="4" type="ORF">G4223_13030</name>
</gene>
<organism evidence="4 5">
    <name type="scientific">Magnetospirillum aberrantis SpK</name>
    <dbReference type="NCBI Taxonomy" id="908842"/>
    <lineage>
        <taxon>Bacteria</taxon>
        <taxon>Pseudomonadati</taxon>
        <taxon>Pseudomonadota</taxon>
        <taxon>Alphaproteobacteria</taxon>
        <taxon>Rhodospirillales</taxon>
        <taxon>Rhodospirillaceae</taxon>
        <taxon>Magnetospirillum</taxon>
    </lineage>
</organism>
<sequence length="569" mass="60872">MMMSDSPLSTSQAEEDPVTATAALLRHAQALAGHAVTAAGCQAQAFDEIAARTSDLTRALKSTERDLEDSNARAGTVRRSTEARIEAIAGSIKQRLDHSTQALQSKGTRAARVLQSIAGIGGKVRMLAMNARIEAARAGEHGQGFAVVANEVGTLANHTLKQAAEAAEALDFTDIFTILEETVAEVAAELAQLQQLTESSLGDLETMLGGIAANVDDIANHNGVIREMIDLGNATRTRTLDKMAWVGDELESLGSALSAPAGHRLAQVRSLAERQHVVLDPTYDRLAEIKARGTLRVGVEPRFVGLSFRRRPGGELEGLDVEYARAFARAIGVRCEFVEHPWDQLTELLAVGRHAGEAPVDVVWSALPPSASFAGVAYSETYTWLPFVLARRAGDTRVNNLADLAGKVIGVINDPGAFAVLEAAGVRWQANAGKPGGKVMLANLVAYSDQSRIHDCLADGVVDGFCVDLPIYHWACTSPDSPWHGKIEIVGGNLAAQPYYYAVGVRTEASSYGLLHEINAFLRAFHASPERSQLERTWQGTVTDGRVSYRDEAGNLPGEAELKALADLS</sequence>
<dbReference type="SMART" id="SM00062">
    <property type="entry name" value="PBPb"/>
    <property type="match status" value="1"/>
</dbReference>
<protein>
    <submittedName>
        <fullName evidence="4">Transporter substrate-binding domain-containing protein</fullName>
    </submittedName>
</protein>
<dbReference type="AlphaFoldDB" id="A0A7C9UZW5"/>
<reference evidence="4 5" key="1">
    <citation type="submission" date="2020-02" db="EMBL/GenBank/DDBJ databases">
        <authorList>
            <person name="Dziuba M."/>
            <person name="Kuznetsov B."/>
            <person name="Mardanov A."/>
            <person name="Ravin N."/>
            <person name="Grouzdev D."/>
        </authorList>
    </citation>
    <scope>NUCLEOTIDE SEQUENCE [LARGE SCALE GENOMIC DNA]</scope>
    <source>
        <strain evidence="4 5">SpK</strain>
    </source>
</reference>
<dbReference type="InterPro" id="IPR004089">
    <property type="entry name" value="MCPsignal_dom"/>
</dbReference>
<evidence type="ECO:0000259" key="3">
    <source>
        <dbReference type="PROSITE" id="PS50111"/>
    </source>
</evidence>
<dbReference type="EMBL" id="JAAIYP010000038">
    <property type="protein sequence ID" value="NFV81035.1"/>
    <property type="molecule type" value="Genomic_DNA"/>
</dbReference>
<dbReference type="Proteomes" id="UP000480684">
    <property type="component" value="Unassembled WGS sequence"/>
</dbReference>
<dbReference type="SUPFAM" id="SSF53850">
    <property type="entry name" value="Periplasmic binding protein-like II"/>
    <property type="match status" value="1"/>
</dbReference>
<evidence type="ECO:0000313" key="5">
    <source>
        <dbReference type="Proteomes" id="UP000480684"/>
    </source>
</evidence>
<dbReference type="InterPro" id="IPR001638">
    <property type="entry name" value="Solute-binding_3/MltF_N"/>
</dbReference>